<sequence>MQVNKWFDLGVPNMEIGVKHKEEPHCY</sequence>
<reference evidence="1 2" key="1">
    <citation type="journal article" date="1998" name="Science">
        <title>Genome sequence of the nematode C. elegans: a platform for investigating biology.</title>
        <authorList>
            <consortium name="The C. elegans sequencing consortium"/>
            <person name="Sulson J.E."/>
            <person name="Waterston R."/>
        </authorList>
    </citation>
    <scope>NUCLEOTIDE SEQUENCE [LARGE SCALE GENOMIC DNA]</scope>
    <source>
        <strain evidence="1 2">Bristol N2</strain>
    </source>
</reference>
<evidence type="ECO:0000313" key="3">
    <source>
        <dbReference type="WormBase" id="C04G2.1b"/>
    </source>
</evidence>
<protein>
    <submittedName>
        <fullName evidence="1">Transthyretin-like family protein</fullName>
    </submittedName>
</protein>
<dbReference type="HOGENOM" id="CLU_121109_0_0_1"/>
<organism evidence="1 2">
    <name type="scientific">Caenorhabditis elegans</name>
    <dbReference type="NCBI Taxonomy" id="6239"/>
    <lineage>
        <taxon>Eukaryota</taxon>
        <taxon>Metazoa</taxon>
        <taxon>Ecdysozoa</taxon>
        <taxon>Nematoda</taxon>
        <taxon>Chromadorea</taxon>
        <taxon>Rhabditida</taxon>
        <taxon>Rhabditina</taxon>
        <taxon>Rhabditomorpha</taxon>
        <taxon>Rhabditoidea</taxon>
        <taxon>Rhabditidae</taxon>
        <taxon>Peloderinae</taxon>
        <taxon>Caenorhabditis</taxon>
    </lineage>
</organism>
<evidence type="ECO:0000313" key="2">
    <source>
        <dbReference type="Proteomes" id="UP000001940"/>
    </source>
</evidence>
<gene>
    <name evidence="1 3" type="primary">ttr-39</name>
    <name evidence="3" type="ORF">C04G2.1</name>
    <name evidence="1" type="ORF">CELE_C04G2.1</name>
</gene>
<accession>H2L2B1</accession>
<dbReference type="RefSeq" id="NP_001255461.1">
    <property type="nucleotide sequence ID" value="NM_001268532.3"/>
</dbReference>
<keyword evidence="2" id="KW-1185">Reference proteome</keyword>
<dbReference type="PeptideAtlas" id="H2L2B1"/>
<evidence type="ECO:0000313" key="1">
    <source>
        <dbReference type="EMBL" id="CCE71763.1"/>
    </source>
</evidence>
<dbReference type="ExpressionAtlas" id="H2L2B1">
    <property type="expression patterns" value="baseline and differential"/>
</dbReference>
<dbReference type="AlphaFoldDB" id="H2L2B1"/>
<dbReference type="OrthoDB" id="5833723at2759"/>
<dbReference type="CTD" id="182231"/>
<dbReference type="EMBL" id="BX284604">
    <property type="protein sequence ID" value="CCE71763.1"/>
    <property type="molecule type" value="Genomic_DNA"/>
</dbReference>
<dbReference type="AGR" id="WB:WBGene00007304"/>
<keyword evidence="4" id="KW-1267">Proteomics identification</keyword>
<dbReference type="Proteomes" id="UP000001940">
    <property type="component" value="Chromosome IV"/>
</dbReference>
<dbReference type="Bgee" id="WBGene00007304">
    <property type="expression patterns" value="Expressed in larva and 3 other cell types or tissues"/>
</dbReference>
<name>H2L2B1_CAEEL</name>
<proteinExistence type="evidence at protein level"/>
<evidence type="ECO:0007829" key="4">
    <source>
        <dbReference type="PeptideAtlas" id="H2L2B1"/>
    </source>
</evidence>
<dbReference type="GeneID" id="182231"/>
<dbReference type="WormBase" id="C04G2.1b">
    <property type="protein sequence ID" value="CE46559"/>
    <property type="gene ID" value="WBGene00007304"/>
    <property type="gene designation" value="ttr-39"/>
</dbReference>